<evidence type="ECO:0000313" key="4">
    <source>
        <dbReference type="EMBL" id="KAL3508217.1"/>
    </source>
</evidence>
<feature type="domain" description="YTH" evidence="3">
    <location>
        <begin position="334"/>
        <end position="475"/>
    </location>
</feature>
<accession>A0ABD2YQV2</accession>
<proteinExistence type="inferred from homology"/>
<organism evidence="4 5">
    <name type="scientific">Cinchona calisaya</name>
    <dbReference type="NCBI Taxonomy" id="153742"/>
    <lineage>
        <taxon>Eukaryota</taxon>
        <taxon>Viridiplantae</taxon>
        <taxon>Streptophyta</taxon>
        <taxon>Embryophyta</taxon>
        <taxon>Tracheophyta</taxon>
        <taxon>Spermatophyta</taxon>
        <taxon>Magnoliopsida</taxon>
        <taxon>eudicotyledons</taxon>
        <taxon>Gunneridae</taxon>
        <taxon>Pentapetalae</taxon>
        <taxon>asterids</taxon>
        <taxon>lamiids</taxon>
        <taxon>Gentianales</taxon>
        <taxon>Rubiaceae</taxon>
        <taxon>Cinchonoideae</taxon>
        <taxon>Cinchoneae</taxon>
        <taxon>Cinchona</taxon>
    </lineage>
</organism>
<reference evidence="4 5" key="1">
    <citation type="submission" date="2024-11" db="EMBL/GenBank/DDBJ databases">
        <title>A near-complete genome assembly of Cinchona calisaya.</title>
        <authorList>
            <person name="Lian D.C."/>
            <person name="Zhao X.W."/>
            <person name="Wei L."/>
        </authorList>
    </citation>
    <scope>NUCLEOTIDE SEQUENCE [LARGE SCALE GENOMIC DNA]</scope>
    <source>
        <tissue evidence="4">Nenye</tissue>
    </source>
</reference>
<comment type="caution">
    <text evidence="4">The sequence shown here is derived from an EMBL/GenBank/DDBJ whole genome shotgun (WGS) entry which is preliminary data.</text>
</comment>
<dbReference type="Pfam" id="PF04146">
    <property type="entry name" value="YTH"/>
    <property type="match status" value="1"/>
</dbReference>
<dbReference type="Gene3D" id="3.10.590.10">
    <property type="entry name" value="ph1033 like domains"/>
    <property type="match status" value="1"/>
</dbReference>
<dbReference type="GO" id="GO:1990247">
    <property type="term" value="F:N6-methyladenosine-containing RNA reader activity"/>
    <property type="evidence" value="ECO:0007669"/>
    <property type="project" value="UniProtKB-UniRule"/>
</dbReference>
<feature type="region of interest" description="Disordered" evidence="2">
    <location>
        <begin position="129"/>
        <end position="152"/>
    </location>
</feature>
<dbReference type="PROSITE" id="PS50882">
    <property type="entry name" value="YTH"/>
    <property type="match status" value="1"/>
</dbReference>
<dbReference type="CDD" id="cd21134">
    <property type="entry name" value="YTH"/>
    <property type="match status" value="1"/>
</dbReference>
<feature type="compositionally biased region" description="Polar residues" evidence="2">
    <location>
        <begin position="129"/>
        <end position="143"/>
    </location>
</feature>
<protein>
    <recommendedName>
        <fullName evidence="1">YTH domain-containing family protein</fullName>
    </recommendedName>
</protein>
<comment type="similarity">
    <text evidence="1">Belongs to the YTHDF family.</text>
</comment>
<evidence type="ECO:0000256" key="2">
    <source>
        <dbReference type="SAM" id="MobiDB-lite"/>
    </source>
</evidence>
<evidence type="ECO:0000313" key="5">
    <source>
        <dbReference type="Proteomes" id="UP001630127"/>
    </source>
</evidence>
<keyword evidence="1" id="KW-0694">RNA-binding</keyword>
<evidence type="ECO:0000256" key="1">
    <source>
        <dbReference type="RuleBase" id="RU369095"/>
    </source>
</evidence>
<dbReference type="PANTHER" id="PTHR12357">
    <property type="entry name" value="YTH YT521-B HOMOLOGY DOMAIN-CONTAINING"/>
    <property type="match status" value="1"/>
</dbReference>
<comment type="function">
    <text evidence="1">Specifically recognizes and binds N6-methyladenosine (m6A)-containing RNAs, and regulates mRNA stability. M6A is a modification present at internal sites of mRNAs and some non-coding RNAs and plays a role in mRNA stability and processing.</text>
</comment>
<dbReference type="Proteomes" id="UP001630127">
    <property type="component" value="Unassembled WGS sequence"/>
</dbReference>
<dbReference type="EMBL" id="JBJUIK010000013">
    <property type="protein sequence ID" value="KAL3508217.1"/>
    <property type="molecule type" value="Genomic_DNA"/>
</dbReference>
<dbReference type="InterPro" id="IPR045168">
    <property type="entry name" value="YTH_prot"/>
</dbReference>
<dbReference type="PANTHER" id="PTHR12357:SF92">
    <property type="entry name" value="YTH DOMAIN-CONTAINING FAMILY PROTEIN"/>
    <property type="match status" value="1"/>
</dbReference>
<name>A0ABD2YQV2_9GENT</name>
<dbReference type="InterPro" id="IPR007275">
    <property type="entry name" value="YTH_domain"/>
</dbReference>
<evidence type="ECO:0000259" key="3">
    <source>
        <dbReference type="PROSITE" id="PS50882"/>
    </source>
</evidence>
<sequence length="666" mass="73185">MHNKRAPEFVVDQGLYYPTATNYGYICTGFESPGEWDDHSRVFGLDGQNVQYAGAQTENFPLLYYTPNYGYAESLYNPYNPYIPGAVVGVDGPFLGAQQYYTIPSYENPSSSPAYVPVVQSRSDLLTSNTTDPFIHSTTSTANRADGPGLKHSISSASSASVSTFLGPASNQTYSFPRLSDGNQTKTAASKRYTTGNVSSSCLLRPAANQILQGGGTRALEFVPRGKAFPSHSQLKVALPRSNGLSSFGSVMHAQPTANKLQTEHLCGRGLNDTKVSPDALTDQIRGPRVDKLKNQLTVKAYTITAGGDNAQGNIIISTDRYNKEDFQVEYTNAKFFVIKSYSEDDVHKSIKYNVWSSTPNGNQKLNSAYEAAQRIANGDPRGCPIFLFFSVNASGQFCGVAEMTGPVDFHKDMDFWQQDKWNGSFPVKWHIIQDVPNFNFRHIILENNDHKPVTNSRDTQEVSFKKGIEMLKLFKNYMSKTSLLDDFMYYENRQKILQVEKAKLLVKNYDYHFLHPVSDPPRKVTSVADFSKEDDNNPEYKDLNYSEHGIAPYIEAVCLDGNANKSTVANEDIVDVADVEASIDNVSRIGTLTITPKQSGSGLSEVVASTVAANSAPTDDVTVSSMQSKANGFAESPGFLTFGTIPVDTGALEHGKLGYRRKGGN</sequence>
<keyword evidence="5" id="KW-1185">Reference proteome</keyword>
<gene>
    <name evidence="4" type="ORF">ACH5RR_033599</name>
</gene>
<dbReference type="AlphaFoldDB" id="A0ABD2YQV2"/>
<dbReference type="GO" id="GO:0003729">
    <property type="term" value="F:mRNA binding"/>
    <property type="evidence" value="ECO:0007669"/>
    <property type="project" value="UniProtKB-UniRule"/>
</dbReference>